<dbReference type="RefSeq" id="WP_125593820.1">
    <property type="nucleotide sequence ID" value="NZ_JBHSSN010000004.1"/>
</dbReference>
<dbReference type="Pfam" id="PF03009">
    <property type="entry name" value="GDPD"/>
    <property type="match status" value="1"/>
</dbReference>
<organism evidence="2 3">
    <name type="scientific">Companilactobacillus baiquanensis</name>
    <dbReference type="NCBI Taxonomy" id="2486005"/>
    <lineage>
        <taxon>Bacteria</taxon>
        <taxon>Bacillati</taxon>
        <taxon>Bacillota</taxon>
        <taxon>Bacilli</taxon>
        <taxon>Lactobacillales</taxon>
        <taxon>Lactobacillaceae</taxon>
        <taxon>Companilactobacillus</taxon>
    </lineage>
</organism>
<protein>
    <submittedName>
        <fullName evidence="2">Glycerophosphodiester phosphodiesterase</fullName>
    </submittedName>
</protein>
<feature type="domain" description="GP-PDE" evidence="1">
    <location>
        <begin position="21"/>
        <end position="252"/>
    </location>
</feature>
<dbReference type="CDD" id="cd08556">
    <property type="entry name" value="GDPD"/>
    <property type="match status" value="1"/>
</dbReference>
<keyword evidence="3" id="KW-1185">Reference proteome</keyword>
<evidence type="ECO:0000259" key="1">
    <source>
        <dbReference type="PROSITE" id="PS51704"/>
    </source>
</evidence>
<dbReference type="InterPro" id="IPR030395">
    <property type="entry name" value="GP_PDE_dom"/>
</dbReference>
<dbReference type="PROSITE" id="PS51704">
    <property type="entry name" value="GP_PDE"/>
    <property type="match status" value="1"/>
</dbReference>
<dbReference type="PANTHER" id="PTHR46211">
    <property type="entry name" value="GLYCEROPHOSPHORYL DIESTER PHOSPHODIESTERASE"/>
    <property type="match status" value="1"/>
</dbReference>
<dbReference type="EMBL" id="JBHSSN010000004">
    <property type="protein sequence ID" value="MFC6322965.1"/>
    <property type="molecule type" value="Genomic_DNA"/>
</dbReference>
<reference evidence="3" key="1">
    <citation type="journal article" date="2019" name="Int. J. Syst. Evol. Microbiol.">
        <title>The Global Catalogue of Microorganisms (GCM) 10K type strain sequencing project: providing services to taxonomists for standard genome sequencing and annotation.</title>
        <authorList>
            <consortium name="The Broad Institute Genomics Platform"/>
            <consortium name="The Broad Institute Genome Sequencing Center for Infectious Disease"/>
            <person name="Wu L."/>
            <person name="Ma J."/>
        </authorList>
    </citation>
    <scope>NUCLEOTIDE SEQUENCE [LARGE SCALE GENOMIC DNA]</scope>
    <source>
        <strain evidence="3">CCM 8895</strain>
    </source>
</reference>
<dbReference type="Proteomes" id="UP001596186">
    <property type="component" value="Unassembled WGS sequence"/>
</dbReference>
<evidence type="ECO:0000313" key="3">
    <source>
        <dbReference type="Proteomes" id="UP001596186"/>
    </source>
</evidence>
<dbReference type="Gene3D" id="3.20.20.190">
    <property type="entry name" value="Phosphatidylinositol (PI) phosphodiesterase"/>
    <property type="match status" value="1"/>
</dbReference>
<gene>
    <name evidence="2" type="ORF">ACFP1F_04180</name>
</gene>
<evidence type="ECO:0000313" key="2">
    <source>
        <dbReference type="EMBL" id="MFC6322965.1"/>
    </source>
</evidence>
<name>A0ABW1UW64_9LACO</name>
<dbReference type="InterPro" id="IPR017946">
    <property type="entry name" value="PLC-like_Pdiesterase_TIM-brl"/>
</dbReference>
<accession>A0ABW1UW64</accession>
<comment type="caution">
    <text evidence="2">The sequence shown here is derived from an EMBL/GenBank/DDBJ whole genome shotgun (WGS) entry which is preliminary data.</text>
</comment>
<dbReference type="SUPFAM" id="SSF51695">
    <property type="entry name" value="PLC-like phosphodiesterases"/>
    <property type="match status" value="1"/>
</dbReference>
<sequence length="473" mass="54185">MVSKKTILLLSLSIFLFMSGFEVIGHRGDPIKAPEETFESFDTAFSEGADYAELDLHVSKDNVLVVSHDKNLERITGSSMIVSQNNFSTLSQLHQENGEPIHSLDQVFAHYKNNPKAKFLIETKKTKKGNPQNMEELLKEAIDKYGMQNRVMFHSFSTKSLQNEAELMPSIPRIFIAGTTKRVNFDVLQYVTGVNLSSNIVTPDIINALHAMNKSVYVWDEMNESPSKWNSLVNMPIDGVVTNYPATGNEYRELKNQSKSEVLNQNVYYLGTKDEPIYENPYRLVKTKREVRPLDGFHITNVIKFQGEEYVQLGENSFANAEGFNSDSALNELRPYFGAKAIFRGQEQNNYLYSDPRKKNSITDRLEYNKAKRILTVQKLGTQVWLKLNNGWINAKDVLIQLNPDNYLGNDSKESYYDLPVGQRFKNLDLLENNLYLRPSTDQHLKRAKLIRDFNSLNLIFPIKNNNNSINQI</sequence>
<proteinExistence type="predicted"/>
<dbReference type="PANTHER" id="PTHR46211:SF14">
    <property type="entry name" value="GLYCEROPHOSPHODIESTER PHOSPHODIESTERASE"/>
    <property type="match status" value="1"/>
</dbReference>